<sequence length="374" mass="39039">MTQQPNVTRQKTFWGQRFLIRRLSYLSGVGILGSGAAIAQAPSNVPPVIISAPSSSQSASPASALSNERLSSTTLGAAALALPERSAPADQVQIDVQPTQTSPAVTPPSESYEAPSTIVITNRSSGCEITLNQGQAIADGSCGSQRPVASASVRRNIGAIGGEVESVQVSATPTIRSFSSSPEASVTTAAAPAYSFVKDYYNRTIRPLGRPGNGNLRLMFPLSIPVEITSIFGWRIHPISGDARFHAGTDLGAPMGTPVLAALAGRVVLADFFGGYGLAIALEHDNGKQQTLYGHLSEIFVKPGEAVKQGTVIARSGSTGNSTGPHLHFEFRQLTTEGWVAQDPGVQLESALAQLVKSLQTAQKAPVQPSNGKS</sequence>
<keyword evidence="1" id="KW-0732">Signal</keyword>
<dbReference type="Proteomes" id="UP000238634">
    <property type="component" value="Unassembled WGS sequence"/>
</dbReference>
<organism evidence="3 4">
    <name type="scientific">Phormidesmis priestleyi ULC007</name>
    <dbReference type="NCBI Taxonomy" id="1920490"/>
    <lineage>
        <taxon>Bacteria</taxon>
        <taxon>Bacillati</taxon>
        <taxon>Cyanobacteriota</taxon>
        <taxon>Cyanophyceae</taxon>
        <taxon>Leptolyngbyales</taxon>
        <taxon>Leptolyngbyaceae</taxon>
        <taxon>Phormidesmis</taxon>
    </lineage>
</organism>
<protein>
    <submittedName>
        <fullName evidence="3">M23 family peptidase</fullName>
    </submittedName>
</protein>
<evidence type="ECO:0000259" key="2">
    <source>
        <dbReference type="Pfam" id="PF01551"/>
    </source>
</evidence>
<feature type="domain" description="M23ase beta-sheet core" evidence="2">
    <location>
        <begin position="244"/>
        <end position="333"/>
    </location>
</feature>
<gene>
    <name evidence="3" type="ORF">C7B65_10490</name>
</gene>
<dbReference type="Gene3D" id="2.70.70.10">
    <property type="entry name" value="Glucose Permease (Domain IIA)"/>
    <property type="match status" value="1"/>
</dbReference>
<dbReference type="InterPro" id="IPR050570">
    <property type="entry name" value="Cell_wall_metabolism_enzyme"/>
</dbReference>
<reference evidence="3 4" key="2">
    <citation type="submission" date="2018-03" db="EMBL/GenBank/DDBJ databases">
        <title>The ancient ancestry and fast evolution of plastids.</title>
        <authorList>
            <person name="Moore K.R."/>
            <person name="Magnabosco C."/>
            <person name="Momper L."/>
            <person name="Gold D.A."/>
            <person name="Bosak T."/>
            <person name="Fournier G.P."/>
        </authorList>
    </citation>
    <scope>NUCLEOTIDE SEQUENCE [LARGE SCALE GENOMIC DNA]</scope>
    <source>
        <strain evidence="3 4">ULC007</strain>
    </source>
</reference>
<dbReference type="PANTHER" id="PTHR21666:SF289">
    <property type="entry name" value="L-ALA--D-GLU ENDOPEPTIDASE"/>
    <property type="match status" value="1"/>
</dbReference>
<dbReference type="STRING" id="1920490.GCA_001895925_00132"/>
<dbReference type="Pfam" id="PF01551">
    <property type="entry name" value="Peptidase_M23"/>
    <property type="match status" value="1"/>
</dbReference>
<dbReference type="PANTHER" id="PTHR21666">
    <property type="entry name" value="PEPTIDASE-RELATED"/>
    <property type="match status" value="1"/>
</dbReference>
<dbReference type="SUPFAM" id="SSF51261">
    <property type="entry name" value="Duplicated hybrid motif"/>
    <property type="match status" value="1"/>
</dbReference>
<dbReference type="AlphaFoldDB" id="A0A2T1DGU1"/>
<proteinExistence type="predicted"/>
<keyword evidence="4" id="KW-1185">Reference proteome</keyword>
<dbReference type="RefSeq" id="WP_083582898.1">
    <property type="nucleotide sequence ID" value="NZ_MPPI01000012.1"/>
</dbReference>
<reference evidence="3 4" key="1">
    <citation type="submission" date="2018-02" db="EMBL/GenBank/DDBJ databases">
        <authorList>
            <person name="Cohen D.B."/>
            <person name="Kent A.D."/>
        </authorList>
    </citation>
    <scope>NUCLEOTIDE SEQUENCE [LARGE SCALE GENOMIC DNA]</scope>
    <source>
        <strain evidence="3 4">ULC007</strain>
    </source>
</reference>
<evidence type="ECO:0000313" key="4">
    <source>
        <dbReference type="Proteomes" id="UP000238634"/>
    </source>
</evidence>
<dbReference type="CDD" id="cd12797">
    <property type="entry name" value="M23_peptidase"/>
    <property type="match status" value="1"/>
</dbReference>
<dbReference type="OrthoDB" id="507840at2"/>
<accession>A0A2T1DGU1</accession>
<name>A0A2T1DGU1_9CYAN</name>
<dbReference type="InterPro" id="IPR011055">
    <property type="entry name" value="Dup_hybrid_motif"/>
</dbReference>
<evidence type="ECO:0000313" key="3">
    <source>
        <dbReference type="EMBL" id="PSB19712.1"/>
    </source>
</evidence>
<dbReference type="InterPro" id="IPR016047">
    <property type="entry name" value="M23ase_b-sheet_dom"/>
</dbReference>
<dbReference type="EMBL" id="PVWG01000009">
    <property type="protein sequence ID" value="PSB19712.1"/>
    <property type="molecule type" value="Genomic_DNA"/>
</dbReference>
<comment type="caution">
    <text evidence="3">The sequence shown here is derived from an EMBL/GenBank/DDBJ whole genome shotgun (WGS) entry which is preliminary data.</text>
</comment>
<evidence type="ECO:0000256" key="1">
    <source>
        <dbReference type="ARBA" id="ARBA00022729"/>
    </source>
</evidence>
<dbReference type="GO" id="GO:0004222">
    <property type="term" value="F:metalloendopeptidase activity"/>
    <property type="evidence" value="ECO:0007669"/>
    <property type="project" value="TreeGrafter"/>
</dbReference>